<protein>
    <recommendedName>
        <fullName evidence="3">Outer membrane protein beta-barrel domain-containing protein</fullName>
    </recommendedName>
</protein>
<keyword evidence="2" id="KW-1185">Reference proteome</keyword>
<gene>
    <name evidence="1" type="ORF">CRDW_33340</name>
</gene>
<dbReference type="RefSeq" id="WP_338613353.1">
    <property type="nucleotide sequence ID" value="NZ_AP029022.1"/>
</dbReference>
<organism evidence="1 2">
    <name type="scientific">Chryseobacterium gambrini</name>
    <dbReference type="NCBI Taxonomy" id="373672"/>
    <lineage>
        <taxon>Bacteria</taxon>
        <taxon>Pseudomonadati</taxon>
        <taxon>Bacteroidota</taxon>
        <taxon>Flavobacteriia</taxon>
        <taxon>Flavobacteriales</taxon>
        <taxon>Weeksellaceae</taxon>
        <taxon>Chryseobacterium group</taxon>
        <taxon>Chryseobacterium</taxon>
    </lineage>
</organism>
<reference evidence="1 2" key="1">
    <citation type="journal article" date="2020" name="Microbes Environ.">
        <title>Synthetic bacterial community of duckweed: a simple and stable system to study plant-microbe interactions.</title>
        <authorList>
            <person name="Ishizawa H."/>
            <person name="Tada M."/>
            <person name="Kuroda M."/>
            <person name="Inoue D."/>
            <person name="Futamata H."/>
            <person name="Ike M."/>
        </authorList>
    </citation>
    <scope>NUCLEOTIDE SEQUENCE [LARGE SCALE GENOMIC DNA]</scope>
    <source>
        <strain evidence="1 2">DW100</strain>
    </source>
</reference>
<evidence type="ECO:0000313" key="2">
    <source>
        <dbReference type="Proteomes" id="UP001380186"/>
    </source>
</evidence>
<dbReference type="Proteomes" id="UP001380186">
    <property type="component" value="Chromosome"/>
</dbReference>
<accession>A0ABM8KA76</accession>
<name>A0ABM8KA76_9FLAO</name>
<sequence length="221" mass="25357">MKFLNKIIFAILLSLSFYLKAQVINWENLPQKNIASVNFGTEYGLVTGCGYGYKISDRKFPYLLNTEISIPFGEKRLDDFKIKLGGQIAVLESRNFNLSLKLQGIFRVYNNDFVKISNFGSDFSATVGYYRQKWFTGAEFGFDKAIVSYYKHTDLYKSNYPEVKDGWYEPSVGGNYYYNLKGGYSLGKNDITIVAGKIISQDFKIKPLFSIFTQIGYNIKF</sequence>
<proteinExistence type="predicted"/>
<dbReference type="EMBL" id="AP029022">
    <property type="protein sequence ID" value="BEV05960.1"/>
    <property type="molecule type" value="Genomic_DNA"/>
</dbReference>
<evidence type="ECO:0000313" key="1">
    <source>
        <dbReference type="EMBL" id="BEV05960.1"/>
    </source>
</evidence>
<evidence type="ECO:0008006" key="3">
    <source>
        <dbReference type="Google" id="ProtNLM"/>
    </source>
</evidence>